<dbReference type="Proteomes" id="UP000242287">
    <property type="component" value="Unassembled WGS sequence"/>
</dbReference>
<evidence type="ECO:0000259" key="8">
    <source>
        <dbReference type="Pfam" id="PF09759"/>
    </source>
</evidence>
<keyword evidence="3" id="KW-0131">Cell cycle</keyword>
<organism evidence="9 10">
    <name type="scientific">Amanita thiersii Skay4041</name>
    <dbReference type="NCBI Taxonomy" id="703135"/>
    <lineage>
        <taxon>Eukaryota</taxon>
        <taxon>Fungi</taxon>
        <taxon>Dikarya</taxon>
        <taxon>Basidiomycota</taxon>
        <taxon>Agaricomycotina</taxon>
        <taxon>Agaricomycetes</taxon>
        <taxon>Agaricomycetidae</taxon>
        <taxon>Agaricales</taxon>
        <taxon>Pluteineae</taxon>
        <taxon>Amanitaceae</taxon>
        <taxon>Amanita</taxon>
    </lineage>
</organism>
<dbReference type="GO" id="GO:0051301">
    <property type="term" value="P:cell division"/>
    <property type="evidence" value="ECO:0007669"/>
    <property type="project" value="UniProtKB-KW"/>
</dbReference>
<reference evidence="9 10" key="1">
    <citation type="submission" date="2014-02" db="EMBL/GenBank/DDBJ databases">
        <title>Transposable element dynamics among asymbiotic and ectomycorrhizal Amanita fungi.</title>
        <authorList>
            <consortium name="DOE Joint Genome Institute"/>
            <person name="Hess J."/>
            <person name="Skrede I."/>
            <person name="Wolfe B."/>
            <person name="LaButti K."/>
            <person name="Ohm R.A."/>
            <person name="Grigoriev I.V."/>
            <person name="Pringle A."/>
        </authorList>
    </citation>
    <scope>NUCLEOTIDE SEQUENCE [LARGE SCALE GENOMIC DNA]</scope>
    <source>
        <strain evidence="9 10">SKay4041</strain>
    </source>
</reference>
<dbReference type="PANTHER" id="PTHR13255:SF0">
    <property type="entry name" value="ATAXIN-10"/>
    <property type="match status" value="1"/>
</dbReference>
<evidence type="ECO:0000256" key="6">
    <source>
        <dbReference type="ARBA" id="ARBA00044805"/>
    </source>
</evidence>
<dbReference type="Gene3D" id="1.25.10.10">
    <property type="entry name" value="Leucine-rich Repeat Variant"/>
    <property type="match status" value="2"/>
</dbReference>
<dbReference type="InterPro" id="IPR051374">
    <property type="entry name" value="Ataxin-10/CTR86_families"/>
</dbReference>
<dbReference type="SUPFAM" id="SSF48371">
    <property type="entry name" value="ARM repeat"/>
    <property type="match status" value="1"/>
</dbReference>
<feature type="domain" description="Ataxin-10" evidence="8">
    <location>
        <begin position="463"/>
        <end position="532"/>
    </location>
</feature>
<keyword evidence="10" id="KW-1185">Reference proteome</keyword>
<dbReference type="PROSITE" id="PS50176">
    <property type="entry name" value="ARM_REPEAT"/>
    <property type="match status" value="1"/>
</dbReference>
<evidence type="ECO:0000256" key="5">
    <source>
        <dbReference type="ARBA" id="ARBA00044801"/>
    </source>
</evidence>
<evidence type="ECO:0000256" key="1">
    <source>
        <dbReference type="ARBA" id="ARBA00008384"/>
    </source>
</evidence>
<evidence type="ECO:0000256" key="3">
    <source>
        <dbReference type="ARBA" id="ARBA00023306"/>
    </source>
</evidence>
<dbReference type="GO" id="GO:0005829">
    <property type="term" value="C:cytosol"/>
    <property type="evidence" value="ECO:0007669"/>
    <property type="project" value="TreeGrafter"/>
</dbReference>
<dbReference type="OrthoDB" id="379794at2759"/>
<keyword evidence="2" id="KW-0132">Cell division</keyword>
<sequence>MLSDETSSLISQFKTALERYDINSTTGVETFASTLDGIASDLAKNRRNREEIGSDVVIWLGLLNLWRDLAHTQLTFWEDTDDEDIDANSGRQTLLRRLCTSAARFTRNLVAETPRNQERAFENEPDIRRLLHYYTSWSIMESGQVASVTRVLTQALSNLVTANDNLIEKFWEIYMNLSDDQMILIRLLSSKDIKTVLATLVLILNCTKGNEKRLQMLCRAGAGSRLCIAMLDSMVHLSDAAEQSDGARAFDIEYEIFSQLIEYNQVPSLYSVFSMVDQAVTPHQTTLLKIVDSYLQSKQGENIFEVHLTLSPILAHSFLSLSSYSQSSISRSLKFSITSKSSHLPTSIMLIISDTTPDELDTLLPRVCEALVLLTQCLVTISLETEETGSGAFSEVGSKMNLKDFFNRQQYNGQNIVESLIELLRLLDQFLPRINFGKPVISMPLSSEKTLETRHESTGFSYLKRDLVRLLGVLCHRDKKVQDCVRRCGGIPVVMNLCVIDERNPYLKEHAIFTLHNLLEDNLENQKVVDAIGSDDDGYETLGGTHSAQ</sequence>
<dbReference type="InterPro" id="IPR011989">
    <property type="entry name" value="ARM-like"/>
</dbReference>
<name>A0A2A9NW02_9AGAR</name>
<gene>
    <name evidence="9" type="ORF">AMATHDRAFT_74613</name>
</gene>
<dbReference type="PANTHER" id="PTHR13255">
    <property type="entry name" value="ATAXIN-10"/>
    <property type="match status" value="1"/>
</dbReference>
<proteinExistence type="inferred from homology"/>
<evidence type="ECO:0000256" key="2">
    <source>
        <dbReference type="ARBA" id="ARBA00022618"/>
    </source>
</evidence>
<protein>
    <recommendedName>
        <fullName evidence="5">Ataxin-10 homolog</fullName>
    </recommendedName>
    <alternativeName>
        <fullName evidence="6">Copper transport protein 86</fullName>
    </alternativeName>
</protein>
<dbReference type="InterPro" id="IPR000225">
    <property type="entry name" value="Armadillo"/>
</dbReference>
<comment type="function">
    <text evidence="4">May play a role in the regulation of cytokinesis.</text>
</comment>
<evidence type="ECO:0000313" key="10">
    <source>
        <dbReference type="Proteomes" id="UP000242287"/>
    </source>
</evidence>
<evidence type="ECO:0000256" key="7">
    <source>
        <dbReference type="PROSITE-ProRule" id="PRU00259"/>
    </source>
</evidence>
<dbReference type="AlphaFoldDB" id="A0A2A9NW02"/>
<dbReference type="EMBL" id="KZ301983">
    <property type="protein sequence ID" value="PFH51920.1"/>
    <property type="molecule type" value="Genomic_DNA"/>
</dbReference>
<comment type="similarity">
    <text evidence="1">Belongs to the ataxin-10 family.</text>
</comment>
<dbReference type="Pfam" id="PF09759">
    <property type="entry name" value="Atx10homo_assoc"/>
    <property type="match status" value="1"/>
</dbReference>
<evidence type="ECO:0000256" key="4">
    <source>
        <dbReference type="ARBA" id="ARBA00044746"/>
    </source>
</evidence>
<evidence type="ECO:0000313" key="9">
    <source>
        <dbReference type="EMBL" id="PFH51920.1"/>
    </source>
</evidence>
<dbReference type="InterPro" id="IPR019156">
    <property type="entry name" value="Ataxin-10_domain"/>
</dbReference>
<accession>A0A2A9NW02</accession>
<feature type="repeat" description="ARM" evidence="7">
    <location>
        <begin position="489"/>
        <end position="533"/>
    </location>
</feature>
<dbReference type="InterPro" id="IPR016024">
    <property type="entry name" value="ARM-type_fold"/>
</dbReference>